<keyword evidence="6 10" id="KW-0067">ATP-binding</keyword>
<dbReference type="RefSeq" id="WP_269280359.1">
    <property type="nucleotide sequence ID" value="NZ_JAPVOI010000004.1"/>
</dbReference>
<dbReference type="GO" id="GO:0005524">
    <property type="term" value="F:ATP binding"/>
    <property type="evidence" value="ECO:0007669"/>
    <property type="project" value="UniProtKB-KW"/>
</dbReference>
<sequence>MNSTASPSAAVMLKDVEVRFETTTLLFDCVIPAGQIVAVTGASGSGKSTLFNVIAGFEEPERGDVHILGEEMAGHLPAERPVSIIFQEHNLFAHLDAATNVGLGISPTMRLSAVDRAKVADALKRVGLAGFGGRLPPTLSGGERQRVALARALVRHRPLLLVDEPFAALDPGMRAEMRELLRDLHAEEGNTILMITHHPDDVRLLADSVLFLDQGRIIAHDPVERFVERRDVAAINRFLGRE</sequence>
<protein>
    <submittedName>
        <fullName evidence="10">ATP-binding cassette domain-containing protein</fullName>
    </submittedName>
</protein>
<dbReference type="PANTHER" id="PTHR42781">
    <property type="entry name" value="SPERMIDINE/PUTRESCINE IMPORT ATP-BINDING PROTEIN POTA"/>
    <property type="match status" value="1"/>
</dbReference>
<evidence type="ECO:0000256" key="5">
    <source>
        <dbReference type="ARBA" id="ARBA00022741"/>
    </source>
</evidence>
<evidence type="ECO:0000256" key="8">
    <source>
        <dbReference type="ARBA" id="ARBA00023136"/>
    </source>
</evidence>
<evidence type="ECO:0000256" key="4">
    <source>
        <dbReference type="ARBA" id="ARBA00022519"/>
    </source>
</evidence>
<evidence type="ECO:0000259" key="9">
    <source>
        <dbReference type="PROSITE" id="PS50893"/>
    </source>
</evidence>
<organism evidence="10 11">
    <name type="scientific">Sinorhizobium psoraleae</name>
    <dbReference type="NCBI Taxonomy" id="520838"/>
    <lineage>
        <taxon>Bacteria</taxon>
        <taxon>Pseudomonadati</taxon>
        <taxon>Pseudomonadota</taxon>
        <taxon>Alphaproteobacteria</taxon>
        <taxon>Hyphomicrobiales</taxon>
        <taxon>Rhizobiaceae</taxon>
        <taxon>Sinorhizobium/Ensifer group</taxon>
        <taxon>Sinorhizobium</taxon>
    </lineage>
</organism>
<keyword evidence="4" id="KW-0997">Cell inner membrane</keyword>
<dbReference type="PROSITE" id="PS50893">
    <property type="entry name" value="ABC_TRANSPORTER_2"/>
    <property type="match status" value="1"/>
</dbReference>
<comment type="similarity">
    <text evidence="1">Belongs to the ABC transporter superfamily.</text>
</comment>
<comment type="caution">
    <text evidence="10">The sequence shown here is derived from an EMBL/GenBank/DDBJ whole genome shotgun (WGS) entry which is preliminary data.</text>
</comment>
<dbReference type="SUPFAM" id="SSF52540">
    <property type="entry name" value="P-loop containing nucleoside triphosphate hydrolases"/>
    <property type="match status" value="1"/>
</dbReference>
<dbReference type="PANTHER" id="PTHR42781:SF1">
    <property type="entry name" value="THIAMINE IMPORT ATP-BINDING PROTEIN THIQ"/>
    <property type="match status" value="1"/>
</dbReference>
<evidence type="ECO:0000313" key="10">
    <source>
        <dbReference type="EMBL" id="MCZ4091050.1"/>
    </source>
</evidence>
<evidence type="ECO:0000256" key="3">
    <source>
        <dbReference type="ARBA" id="ARBA00022475"/>
    </source>
</evidence>
<evidence type="ECO:0000256" key="6">
    <source>
        <dbReference type="ARBA" id="ARBA00022840"/>
    </source>
</evidence>
<evidence type="ECO:0000256" key="2">
    <source>
        <dbReference type="ARBA" id="ARBA00022448"/>
    </source>
</evidence>
<evidence type="ECO:0000256" key="1">
    <source>
        <dbReference type="ARBA" id="ARBA00005417"/>
    </source>
</evidence>
<dbReference type="InterPro" id="IPR050093">
    <property type="entry name" value="ABC_SmlMolc_Importer"/>
</dbReference>
<dbReference type="InterPro" id="IPR003439">
    <property type="entry name" value="ABC_transporter-like_ATP-bd"/>
</dbReference>
<dbReference type="SMART" id="SM00382">
    <property type="entry name" value="AAA"/>
    <property type="match status" value="1"/>
</dbReference>
<keyword evidence="11" id="KW-1185">Reference proteome</keyword>
<keyword evidence="7" id="KW-1278">Translocase</keyword>
<dbReference type="InterPro" id="IPR003593">
    <property type="entry name" value="AAA+_ATPase"/>
</dbReference>
<evidence type="ECO:0000313" key="11">
    <source>
        <dbReference type="Proteomes" id="UP001079430"/>
    </source>
</evidence>
<keyword evidence="2" id="KW-0813">Transport</keyword>
<name>A0ABT4KGY5_9HYPH</name>
<feature type="domain" description="ABC transporter" evidence="9">
    <location>
        <begin position="11"/>
        <end position="239"/>
    </location>
</feature>
<keyword evidence="5" id="KW-0547">Nucleotide-binding</keyword>
<evidence type="ECO:0000256" key="7">
    <source>
        <dbReference type="ARBA" id="ARBA00022967"/>
    </source>
</evidence>
<keyword evidence="8" id="KW-0472">Membrane</keyword>
<reference evidence="10" key="1">
    <citation type="submission" date="2022-10" db="EMBL/GenBank/DDBJ databases">
        <title>Whole genome sequencing of three plant growth promoting bacteria isolated from Vachellia tortilis subsp. raddiana in Morocco.</title>
        <authorList>
            <person name="Hnini M."/>
            <person name="Zouagui R."/>
            <person name="Zouagui H."/>
            <person name="Chemao Elfihri M.-W."/>
            <person name="Ibrahimi A."/>
            <person name="Sbabou L."/>
            <person name="Aurag J."/>
        </authorList>
    </citation>
    <scope>NUCLEOTIDE SEQUENCE</scope>
    <source>
        <strain evidence="10">LMR678</strain>
    </source>
</reference>
<dbReference type="Pfam" id="PF00005">
    <property type="entry name" value="ABC_tran"/>
    <property type="match status" value="1"/>
</dbReference>
<keyword evidence="3" id="KW-1003">Cell membrane</keyword>
<dbReference type="InterPro" id="IPR017871">
    <property type="entry name" value="ABC_transporter-like_CS"/>
</dbReference>
<dbReference type="EMBL" id="JAPVOI010000004">
    <property type="protein sequence ID" value="MCZ4091050.1"/>
    <property type="molecule type" value="Genomic_DNA"/>
</dbReference>
<dbReference type="Gene3D" id="3.40.50.300">
    <property type="entry name" value="P-loop containing nucleotide triphosphate hydrolases"/>
    <property type="match status" value="1"/>
</dbReference>
<proteinExistence type="inferred from homology"/>
<accession>A0ABT4KGY5</accession>
<dbReference type="Proteomes" id="UP001079430">
    <property type="component" value="Unassembled WGS sequence"/>
</dbReference>
<dbReference type="InterPro" id="IPR027417">
    <property type="entry name" value="P-loop_NTPase"/>
</dbReference>
<dbReference type="PROSITE" id="PS00211">
    <property type="entry name" value="ABC_TRANSPORTER_1"/>
    <property type="match status" value="1"/>
</dbReference>
<gene>
    <name evidence="10" type="ORF">O3W52_13550</name>
</gene>